<evidence type="ECO:0000256" key="1">
    <source>
        <dbReference type="SAM" id="MobiDB-lite"/>
    </source>
</evidence>
<protein>
    <submittedName>
        <fullName evidence="2">Uncharacterized protein</fullName>
    </submittedName>
</protein>
<evidence type="ECO:0000313" key="3">
    <source>
        <dbReference type="Proteomes" id="UP000053424"/>
    </source>
</evidence>
<name>A0A0C3CUZ0_HEBCY</name>
<feature type="region of interest" description="Disordered" evidence="1">
    <location>
        <begin position="401"/>
        <end position="437"/>
    </location>
</feature>
<feature type="compositionally biased region" description="Polar residues" evidence="1">
    <location>
        <begin position="1"/>
        <end position="35"/>
    </location>
</feature>
<gene>
    <name evidence="2" type="ORF">M413DRAFT_22519</name>
</gene>
<keyword evidence="3" id="KW-1185">Reference proteome</keyword>
<dbReference type="OrthoDB" id="2649166at2759"/>
<dbReference type="AlphaFoldDB" id="A0A0C3CUZ0"/>
<organism evidence="2 3">
    <name type="scientific">Hebeloma cylindrosporum</name>
    <dbReference type="NCBI Taxonomy" id="76867"/>
    <lineage>
        <taxon>Eukaryota</taxon>
        <taxon>Fungi</taxon>
        <taxon>Dikarya</taxon>
        <taxon>Basidiomycota</taxon>
        <taxon>Agaricomycotina</taxon>
        <taxon>Agaricomycetes</taxon>
        <taxon>Agaricomycetidae</taxon>
        <taxon>Agaricales</taxon>
        <taxon>Agaricineae</taxon>
        <taxon>Hymenogastraceae</taxon>
        <taxon>Hebeloma</taxon>
    </lineage>
</organism>
<sequence length="541" mass="60590">MSGTSDPNGTTPESPMHEPSNNGQEHSDTQRSLQEASAALEVAYNRIRQVRRSLIELSESLPVSGRAGTNYNGLGPGHDALLLSEASRVEGRREERFVELYGMPFTMPPNRNATPINEPTPPVASDLPSSENPNDSTPFPVDSSTLFQSSIASNVLPPRLSRRDLVNEAQYLQRRGPHQDPSATTRGLRVAAREANAQMTDLSTLSAEYERILALQRDFDLPNVPSLAENSARWERSTRIQRNFDPRDGRRSIPAASVPPPTPPLLSWRTQDSRRWRMRPEVRPPTRPFSAEASDRLQALSNSMMNQDMLAQPPVNVQLPSISTDPRIDPISGFSGSAAEPPRRYRYAMRPVDMENGLNVDWSDEDFISWFSPAQDQYFRDFPTFLPRTPRPQNNAIRATRTTDTAASVSENLPPRRGWARLDPDGNEIPADEEEELERSRTEYRIRALERARQYIGTTQSGGRIANNQRTHYGSVMDSTLNVPDVRQPGSSFPQFNAPRLYVDPLPMPLASMIMSQGIIKQEDDYARDIIVPTHACLAGR</sequence>
<dbReference type="Proteomes" id="UP000053424">
    <property type="component" value="Unassembled WGS sequence"/>
</dbReference>
<reference evidence="3" key="2">
    <citation type="submission" date="2015-01" db="EMBL/GenBank/DDBJ databases">
        <title>Evolutionary Origins and Diversification of the Mycorrhizal Mutualists.</title>
        <authorList>
            <consortium name="DOE Joint Genome Institute"/>
            <consortium name="Mycorrhizal Genomics Consortium"/>
            <person name="Kohler A."/>
            <person name="Kuo A."/>
            <person name="Nagy L.G."/>
            <person name="Floudas D."/>
            <person name="Copeland A."/>
            <person name="Barry K.W."/>
            <person name="Cichocki N."/>
            <person name="Veneault-Fourrey C."/>
            <person name="LaButti K."/>
            <person name="Lindquist E.A."/>
            <person name="Lipzen A."/>
            <person name="Lundell T."/>
            <person name="Morin E."/>
            <person name="Murat C."/>
            <person name="Riley R."/>
            <person name="Ohm R."/>
            <person name="Sun H."/>
            <person name="Tunlid A."/>
            <person name="Henrissat B."/>
            <person name="Grigoriev I.V."/>
            <person name="Hibbett D.S."/>
            <person name="Martin F."/>
        </authorList>
    </citation>
    <scope>NUCLEOTIDE SEQUENCE [LARGE SCALE GENOMIC DNA]</scope>
    <source>
        <strain evidence="3">h7</strain>
    </source>
</reference>
<proteinExistence type="predicted"/>
<feature type="compositionally biased region" description="Polar residues" evidence="1">
    <location>
        <begin position="127"/>
        <end position="138"/>
    </location>
</feature>
<feature type="region of interest" description="Disordered" evidence="1">
    <location>
        <begin position="108"/>
        <end position="138"/>
    </location>
</feature>
<feature type="region of interest" description="Disordered" evidence="1">
    <location>
        <begin position="244"/>
        <end position="268"/>
    </location>
</feature>
<feature type="region of interest" description="Disordered" evidence="1">
    <location>
        <begin position="1"/>
        <end position="37"/>
    </location>
</feature>
<reference evidence="2 3" key="1">
    <citation type="submission" date="2014-04" db="EMBL/GenBank/DDBJ databases">
        <authorList>
            <consortium name="DOE Joint Genome Institute"/>
            <person name="Kuo A."/>
            <person name="Gay G."/>
            <person name="Dore J."/>
            <person name="Kohler A."/>
            <person name="Nagy L.G."/>
            <person name="Floudas D."/>
            <person name="Copeland A."/>
            <person name="Barry K.W."/>
            <person name="Cichocki N."/>
            <person name="Veneault-Fourrey C."/>
            <person name="LaButti K."/>
            <person name="Lindquist E.A."/>
            <person name="Lipzen A."/>
            <person name="Lundell T."/>
            <person name="Morin E."/>
            <person name="Murat C."/>
            <person name="Sun H."/>
            <person name="Tunlid A."/>
            <person name="Henrissat B."/>
            <person name="Grigoriev I.V."/>
            <person name="Hibbett D.S."/>
            <person name="Martin F."/>
            <person name="Nordberg H.P."/>
            <person name="Cantor M.N."/>
            <person name="Hua S.X."/>
        </authorList>
    </citation>
    <scope>NUCLEOTIDE SEQUENCE [LARGE SCALE GENOMIC DNA]</scope>
    <source>
        <strain evidence="3">h7</strain>
    </source>
</reference>
<dbReference type="HOGENOM" id="CLU_473233_0_0_1"/>
<evidence type="ECO:0000313" key="2">
    <source>
        <dbReference type="EMBL" id="KIM47944.1"/>
    </source>
</evidence>
<accession>A0A0C3CUZ0</accession>
<dbReference type="EMBL" id="KN831769">
    <property type="protein sequence ID" value="KIM47944.1"/>
    <property type="molecule type" value="Genomic_DNA"/>
</dbReference>